<keyword evidence="2" id="KW-1185">Reference proteome</keyword>
<dbReference type="AlphaFoldDB" id="A0AAW0EMN7"/>
<name>A0AAW0EMN7_9TRYP</name>
<dbReference type="EMBL" id="JAECZO010000037">
    <property type="protein sequence ID" value="KAK7194474.1"/>
    <property type="molecule type" value="Genomic_DNA"/>
</dbReference>
<evidence type="ECO:0000313" key="1">
    <source>
        <dbReference type="EMBL" id="KAK7194474.1"/>
    </source>
</evidence>
<evidence type="ECO:0000313" key="2">
    <source>
        <dbReference type="Proteomes" id="UP001430356"/>
    </source>
</evidence>
<comment type="caution">
    <text evidence="1">The sequence shown here is derived from an EMBL/GenBank/DDBJ whole genome shotgun (WGS) entry which is preliminary data.</text>
</comment>
<accession>A0AAW0EMN7</accession>
<dbReference type="Proteomes" id="UP001430356">
    <property type="component" value="Unassembled WGS sequence"/>
</dbReference>
<sequence>MQSSSEDVRGDRSCYGRDGAACGSDVDDADSLSDTTSSCHGHSAAEELRGHLLDCVSLYPTRFLDAEASAACIQPLSCITPHAGDDAPPIADAGLNLSTMATVLRLHVAAVPATSAASAASSLRGVVVAFAYHLGFFIVAERVYASEMEARDEAAVLSSSQRAVSTLLTADPTAWRCRAAPAAALDLPELISGCSDAADSLQADARPPAHTVVFESLTALLVNTFL</sequence>
<protein>
    <submittedName>
        <fullName evidence="1">Uncharacterized protein</fullName>
    </submittedName>
</protein>
<reference evidence="1 2" key="1">
    <citation type="journal article" date="2021" name="MBio">
        <title>A New Model Trypanosomatid, Novymonas esmeraldas: Genomic Perception of Its 'Candidatus Pandoraea novymonadis' Endosymbiont.</title>
        <authorList>
            <person name="Zakharova A."/>
            <person name="Saura A."/>
            <person name="Butenko A."/>
            <person name="Podesvova L."/>
            <person name="Warmusova S."/>
            <person name="Kostygov A.Y."/>
            <person name="Nenarokova A."/>
            <person name="Lukes J."/>
            <person name="Opperdoes F.R."/>
            <person name="Yurchenko V."/>
        </authorList>
    </citation>
    <scope>NUCLEOTIDE SEQUENCE [LARGE SCALE GENOMIC DNA]</scope>
    <source>
        <strain evidence="1 2">E262AT.01</strain>
    </source>
</reference>
<proteinExistence type="predicted"/>
<gene>
    <name evidence="1" type="ORF">NESM_000364200</name>
</gene>
<organism evidence="1 2">
    <name type="scientific">Novymonas esmeraldas</name>
    <dbReference type="NCBI Taxonomy" id="1808958"/>
    <lineage>
        <taxon>Eukaryota</taxon>
        <taxon>Discoba</taxon>
        <taxon>Euglenozoa</taxon>
        <taxon>Kinetoplastea</taxon>
        <taxon>Metakinetoplastina</taxon>
        <taxon>Trypanosomatida</taxon>
        <taxon>Trypanosomatidae</taxon>
        <taxon>Novymonas</taxon>
    </lineage>
</organism>